<dbReference type="SUPFAM" id="SSF88697">
    <property type="entry name" value="PUA domain-like"/>
    <property type="match status" value="1"/>
</dbReference>
<evidence type="ECO:0000313" key="3">
    <source>
        <dbReference type="Proteomes" id="UP000231749"/>
    </source>
</evidence>
<dbReference type="PANTHER" id="PTHR37291:SF1">
    <property type="entry name" value="TYPE IV METHYL-DIRECTED RESTRICTION ENZYME ECOKMCRB SUBUNIT"/>
    <property type="match status" value="1"/>
</dbReference>
<dbReference type="RefSeq" id="WP_099990080.1">
    <property type="nucleotide sequence ID" value="NZ_CP024702.1"/>
</dbReference>
<dbReference type="InterPro" id="IPR027417">
    <property type="entry name" value="P-loop_NTPase"/>
</dbReference>
<dbReference type="InterPro" id="IPR003593">
    <property type="entry name" value="AAA+_ATPase"/>
</dbReference>
<dbReference type="InterPro" id="IPR015947">
    <property type="entry name" value="PUA-like_sf"/>
</dbReference>
<dbReference type="SMART" id="SM00382">
    <property type="entry name" value="AAA"/>
    <property type="match status" value="1"/>
</dbReference>
<dbReference type="Pfam" id="PF07728">
    <property type="entry name" value="AAA_5"/>
    <property type="match status" value="1"/>
</dbReference>
<dbReference type="SUPFAM" id="SSF52540">
    <property type="entry name" value="P-loop containing nucleoside triphosphate hydrolases"/>
    <property type="match status" value="1"/>
</dbReference>
<dbReference type="GO" id="GO:0016887">
    <property type="term" value="F:ATP hydrolysis activity"/>
    <property type="evidence" value="ECO:0007669"/>
    <property type="project" value="InterPro"/>
</dbReference>
<dbReference type="AlphaFoldDB" id="A0AAD0API0"/>
<dbReference type="InterPro" id="IPR052934">
    <property type="entry name" value="Methyl-DNA_Rec/Restrict_Enz"/>
</dbReference>
<dbReference type="GO" id="GO:0005524">
    <property type="term" value="F:ATP binding"/>
    <property type="evidence" value="ECO:0007669"/>
    <property type="project" value="InterPro"/>
</dbReference>
<dbReference type="Pfam" id="PF01878">
    <property type="entry name" value="EVE"/>
    <property type="match status" value="1"/>
</dbReference>
<dbReference type="EMBL" id="CP024702">
    <property type="protein sequence ID" value="ATV65175.1"/>
    <property type="molecule type" value="Genomic_DNA"/>
</dbReference>
<dbReference type="Proteomes" id="UP000231749">
    <property type="component" value="Chromosome"/>
</dbReference>
<dbReference type="Gene3D" id="3.10.590.10">
    <property type="entry name" value="ph1033 like domains"/>
    <property type="match status" value="1"/>
</dbReference>
<keyword evidence="2" id="KW-0255">Endonuclease</keyword>
<evidence type="ECO:0000259" key="1">
    <source>
        <dbReference type="SMART" id="SM00382"/>
    </source>
</evidence>
<reference evidence="3" key="1">
    <citation type="submission" date="2017-11" db="EMBL/GenBank/DDBJ databases">
        <title>Genome sequencing of Fusobacterium periodonticum KCOM 1282.</title>
        <authorList>
            <person name="Kook J.-K."/>
            <person name="Park S.-N."/>
            <person name="Lim Y.K."/>
        </authorList>
    </citation>
    <scope>NUCLEOTIDE SEQUENCE [LARGE SCALE GENOMIC DNA]</scope>
    <source>
        <strain evidence="3">KCOM 1282</strain>
    </source>
</reference>
<dbReference type="PANTHER" id="PTHR37291">
    <property type="entry name" value="5-METHYLCYTOSINE-SPECIFIC RESTRICTION ENZYME B"/>
    <property type="match status" value="1"/>
</dbReference>
<feature type="domain" description="AAA+ ATPase" evidence="1">
    <location>
        <begin position="561"/>
        <end position="719"/>
    </location>
</feature>
<dbReference type="GO" id="GO:0004519">
    <property type="term" value="F:endonuclease activity"/>
    <property type="evidence" value="ECO:0007669"/>
    <property type="project" value="UniProtKB-KW"/>
</dbReference>
<keyword evidence="2" id="KW-0540">Nuclease</keyword>
<evidence type="ECO:0000313" key="2">
    <source>
        <dbReference type="EMBL" id="ATV65175.1"/>
    </source>
</evidence>
<proteinExistence type="predicted"/>
<dbReference type="InterPro" id="IPR011704">
    <property type="entry name" value="ATPase_dyneun-rel_AAA"/>
</dbReference>
<name>A0AAD0API0_9FUSO</name>
<protein>
    <submittedName>
        <fullName evidence="2">Restriction endonuclease</fullName>
    </submittedName>
</protein>
<organism evidence="2 3">
    <name type="scientific">Fusobacterium pseudoperiodonticum</name>
    <dbReference type="NCBI Taxonomy" id="2663009"/>
    <lineage>
        <taxon>Bacteria</taxon>
        <taxon>Fusobacteriati</taxon>
        <taxon>Fusobacteriota</taxon>
        <taxon>Fusobacteriia</taxon>
        <taxon>Fusobacteriales</taxon>
        <taxon>Fusobacteriaceae</taxon>
        <taxon>Fusobacterium</taxon>
    </lineage>
</organism>
<dbReference type="REBASE" id="225636">
    <property type="entry name" value="Fpe1282McrBCP"/>
</dbReference>
<keyword evidence="2" id="KW-0378">Hydrolase</keyword>
<sequence length="816" mass="95769">MFNEGKFDSIITEYKKQFIQSQWPKEKFKWEAVKCFQDNWDINANDFIEMLKKSLAKTENLLSSKNNFPKDTIINLAKLYPNEVCKMFIELFDESKNIYERISTFKENSEALFKKSEETDNRHYQTENAITIYLWLRYPDKYYIYKFSDVVAVSNKLESNYIFKRGEFANNIENFFDFYDEICLKLQSDTELKSMLNSVIADTCYPDLELKTLTIDVGFFISRYYSNENDSDILVNEWEPTDYSPKLSIENWENLLNDPNIFDENSLKVMKCIKDCGGIASCTQLSRIYGNTINFYNTTSSNLAKRIIEKTGCPKPASIKNNKWWPVLYLGRFAEKNEEGSFIWKLRDELSEALNKVDLSKIEICKSSSVSELNYWLLTADPQKFSLVNASIGEIIDYSLRNSNGNKRRIFQNFLNAKEGDIVFGYEFAPTQKIVAILEVSAEQDDENIYFKKLETLSSPISLEILEKYVKLKNMEFFKNMRGTLFKITEEEFEIIMDIICKENPSLLLKYTDDYIDKNIISEASTNLSLKQNRKYTKEDFLKDVYISEEKYDKLVNVLKRKKNIILQGAPGVGKTFLAKRLAYSIMGEKDEERVKFIQFHQNYSYEDFVMGYKPVEEGFELKYGIFYNFCKKAAENLDKDYFFIIDEINRGNLSKIFGELLMLIEADYRDEKATLAYTGSDFSVPKNLHIIGMMNIADRSLAMIDYALRRRFSFFDIEPAFDSEGFSNYQKEFSNKTFNELIEKIKKLNEAITQDQSLGKGFCIGHSYFYNAEECTVEWMKDIVDFDILPMLSEYWFDDEVNLNKWKDILYGVFE</sequence>
<gene>
    <name evidence="2" type="ORF">CTM86_00485</name>
</gene>
<dbReference type="CDD" id="cd00009">
    <property type="entry name" value="AAA"/>
    <property type="match status" value="1"/>
</dbReference>
<dbReference type="Gene3D" id="3.40.50.300">
    <property type="entry name" value="P-loop containing nucleotide triphosphate hydrolases"/>
    <property type="match status" value="1"/>
</dbReference>
<dbReference type="InterPro" id="IPR002740">
    <property type="entry name" value="EVE_domain"/>
</dbReference>
<accession>A0AAD0API0</accession>